<dbReference type="RefSeq" id="WP_127084511.1">
    <property type="nucleotide sequence ID" value="NZ_RSCL01000017.1"/>
</dbReference>
<dbReference type="InterPro" id="IPR036322">
    <property type="entry name" value="WD40_repeat_dom_sf"/>
</dbReference>
<dbReference type="InterPro" id="IPR019775">
    <property type="entry name" value="WD40_repeat_CS"/>
</dbReference>
<feature type="repeat" description="WD" evidence="3">
    <location>
        <begin position="370"/>
        <end position="403"/>
    </location>
</feature>
<dbReference type="Pfam" id="PF00400">
    <property type="entry name" value="WD40"/>
    <property type="match status" value="7"/>
</dbReference>
<dbReference type="InterPro" id="IPR015943">
    <property type="entry name" value="WD40/YVTN_repeat-like_dom_sf"/>
</dbReference>
<reference evidence="4" key="1">
    <citation type="submission" date="2018-12" db="EMBL/GenBank/DDBJ databases">
        <authorList>
            <person name="Will S."/>
            <person name="Neumann-Schaal M."/>
            <person name="Henke P."/>
        </authorList>
    </citation>
    <scope>NUCLEOTIDE SEQUENCE</scope>
    <source>
        <strain evidence="4">PCC 7102</strain>
    </source>
</reference>
<accession>A0A3S1D2D1</accession>
<name>A0A3S1D2D1_9CYAN</name>
<dbReference type="SMART" id="SM00320">
    <property type="entry name" value="WD40"/>
    <property type="match status" value="7"/>
</dbReference>
<evidence type="ECO:0000256" key="1">
    <source>
        <dbReference type="ARBA" id="ARBA00022574"/>
    </source>
</evidence>
<dbReference type="InterPro" id="IPR020472">
    <property type="entry name" value="WD40_PAC1"/>
</dbReference>
<sequence length="403" mass="44517">MNNPNQPRKHDAVLGGQAPPPTHGVILGGIEGVEKRLATGLPEYQTAALNDALNYGDAGLKIILKSLQNTTGKVKLLAYSHLRARSETWVQEALKAYNQYEFLQCVHTFKGQKSELGQVNTVALSPDNQLVYATKSLYYATLNTLKSQDVQVKKQPRLFECSQNSEINCVVISPDGKRMISACSDGCITVWNFSTGRLLNQFKAHSRSVNALVINPSEKKFISAGAEGSIKTWDLHSCKELGTLFSKEYSRQSTYAMNIISTGKILISGSNETIRVWDLRAKREVWKLEGHSHVIKSLAISPDGKTLVSGSDQRIKVWDIQLGQEIFSFYGHADWVRSIIFSPDGESFVTAGDTKIKIWDVSTAKKLHSFQAHDDVVSSLALSYDGATLVSGSYDGTVKIWRS</sequence>
<keyword evidence="1 3" id="KW-0853">WD repeat</keyword>
<reference evidence="4" key="2">
    <citation type="journal article" date="2019" name="Genome Biol. Evol.">
        <title>Day and night: Metabolic profiles and evolutionary relationships of six axenic non-marine cyanobacteria.</title>
        <authorList>
            <person name="Will S.E."/>
            <person name="Henke P."/>
            <person name="Boedeker C."/>
            <person name="Huang S."/>
            <person name="Brinkmann H."/>
            <person name="Rohde M."/>
            <person name="Jarek M."/>
            <person name="Friedl T."/>
            <person name="Seufert S."/>
            <person name="Schumacher M."/>
            <person name="Overmann J."/>
            <person name="Neumann-Schaal M."/>
            <person name="Petersen J."/>
        </authorList>
    </citation>
    <scope>NUCLEOTIDE SEQUENCE [LARGE SCALE GENOMIC DNA]</scope>
    <source>
        <strain evidence="4">PCC 7102</strain>
    </source>
</reference>
<dbReference type="PRINTS" id="PR00320">
    <property type="entry name" value="GPROTEINBRPT"/>
</dbReference>
<keyword evidence="2" id="KW-0677">Repeat</keyword>
<dbReference type="OrthoDB" id="494465at2"/>
<evidence type="ECO:0000256" key="2">
    <source>
        <dbReference type="ARBA" id="ARBA00022737"/>
    </source>
</evidence>
<dbReference type="Gene3D" id="2.130.10.10">
    <property type="entry name" value="YVTN repeat-like/Quinoprotein amine dehydrogenase"/>
    <property type="match status" value="3"/>
</dbReference>
<feature type="repeat" description="WD" evidence="3">
    <location>
        <begin position="329"/>
        <end position="369"/>
    </location>
</feature>
<organism evidence="4 5">
    <name type="scientific">Dulcicalothrix desertica PCC 7102</name>
    <dbReference type="NCBI Taxonomy" id="232991"/>
    <lineage>
        <taxon>Bacteria</taxon>
        <taxon>Bacillati</taxon>
        <taxon>Cyanobacteriota</taxon>
        <taxon>Cyanophyceae</taxon>
        <taxon>Nostocales</taxon>
        <taxon>Calotrichaceae</taxon>
        <taxon>Dulcicalothrix</taxon>
    </lineage>
</organism>
<protein>
    <submittedName>
        <fullName evidence="4">Uncharacterized protein</fullName>
    </submittedName>
</protein>
<keyword evidence="5" id="KW-1185">Reference proteome</keyword>
<evidence type="ECO:0000313" key="4">
    <source>
        <dbReference type="EMBL" id="RUT02247.1"/>
    </source>
</evidence>
<dbReference type="PROSITE" id="PS50082">
    <property type="entry name" value="WD_REPEATS_2"/>
    <property type="match status" value="5"/>
</dbReference>
<dbReference type="PROSITE" id="PS50294">
    <property type="entry name" value="WD_REPEATS_REGION"/>
    <property type="match status" value="4"/>
</dbReference>
<dbReference type="AlphaFoldDB" id="A0A3S1D2D1"/>
<feature type="repeat" description="WD" evidence="3">
    <location>
        <begin position="160"/>
        <end position="201"/>
    </location>
</feature>
<dbReference type="PROSITE" id="PS00678">
    <property type="entry name" value="WD_REPEATS_1"/>
    <property type="match status" value="1"/>
</dbReference>
<dbReference type="PANTHER" id="PTHR19879">
    <property type="entry name" value="TRANSCRIPTION INITIATION FACTOR TFIID"/>
    <property type="match status" value="1"/>
</dbReference>
<comment type="caution">
    <text evidence="4">The sequence shown here is derived from an EMBL/GenBank/DDBJ whole genome shotgun (WGS) entry which is preliminary data.</text>
</comment>
<dbReference type="CDD" id="cd00200">
    <property type="entry name" value="WD40"/>
    <property type="match status" value="1"/>
</dbReference>
<feature type="repeat" description="WD" evidence="3">
    <location>
        <begin position="202"/>
        <end position="243"/>
    </location>
</feature>
<evidence type="ECO:0000256" key="3">
    <source>
        <dbReference type="PROSITE-ProRule" id="PRU00221"/>
    </source>
</evidence>
<evidence type="ECO:0000313" key="5">
    <source>
        <dbReference type="Proteomes" id="UP000271624"/>
    </source>
</evidence>
<gene>
    <name evidence="4" type="ORF">DSM106972_063220</name>
</gene>
<proteinExistence type="predicted"/>
<dbReference type="InterPro" id="IPR001680">
    <property type="entry name" value="WD40_rpt"/>
</dbReference>
<dbReference type="EMBL" id="RSCL01000017">
    <property type="protein sequence ID" value="RUT02247.1"/>
    <property type="molecule type" value="Genomic_DNA"/>
</dbReference>
<dbReference type="SUPFAM" id="SSF50978">
    <property type="entry name" value="WD40 repeat-like"/>
    <property type="match status" value="1"/>
</dbReference>
<dbReference type="PANTHER" id="PTHR19879:SF9">
    <property type="entry name" value="TRANSCRIPTION INITIATION FACTOR TFIID SUBUNIT 5"/>
    <property type="match status" value="1"/>
</dbReference>
<dbReference type="Proteomes" id="UP000271624">
    <property type="component" value="Unassembled WGS sequence"/>
</dbReference>
<feature type="repeat" description="WD" evidence="3">
    <location>
        <begin position="288"/>
        <end position="328"/>
    </location>
</feature>